<dbReference type="SUPFAM" id="SSF51905">
    <property type="entry name" value="FAD/NAD(P)-binding domain"/>
    <property type="match status" value="1"/>
</dbReference>
<feature type="domain" description="Rhodanese" evidence="4">
    <location>
        <begin position="239"/>
        <end position="323"/>
    </location>
</feature>
<keyword evidence="5" id="KW-0560">Oxidoreductase</keyword>
<dbReference type="CDD" id="cd00158">
    <property type="entry name" value="RHOD"/>
    <property type="match status" value="1"/>
</dbReference>
<dbReference type="Pfam" id="PF07992">
    <property type="entry name" value="Pyr_redox_2"/>
    <property type="match status" value="1"/>
</dbReference>
<keyword evidence="5" id="KW-0808">Transferase</keyword>
<dbReference type="Gene3D" id="3.40.250.10">
    <property type="entry name" value="Rhodanese-like domain"/>
    <property type="match status" value="1"/>
</dbReference>
<organism evidence="5 6">
    <name type="scientific">Brachybacterium nesterenkovii</name>
    <dbReference type="NCBI Taxonomy" id="47847"/>
    <lineage>
        <taxon>Bacteria</taxon>
        <taxon>Bacillati</taxon>
        <taxon>Actinomycetota</taxon>
        <taxon>Actinomycetes</taxon>
        <taxon>Micrococcales</taxon>
        <taxon>Dermabacteraceae</taxon>
        <taxon>Brachybacterium</taxon>
    </lineage>
</organism>
<comment type="cofactor">
    <cofactor evidence="1">
        <name>FAD</name>
        <dbReference type="ChEBI" id="CHEBI:57692"/>
    </cofactor>
</comment>
<keyword evidence="3" id="KW-0274">FAD</keyword>
<dbReference type="InterPro" id="IPR036188">
    <property type="entry name" value="FAD/NAD-bd_sf"/>
</dbReference>
<proteinExistence type="predicted"/>
<dbReference type="Proteomes" id="UP000195981">
    <property type="component" value="Unassembled WGS sequence"/>
</dbReference>
<evidence type="ECO:0000259" key="4">
    <source>
        <dbReference type="PROSITE" id="PS50206"/>
    </source>
</evidence>
<name>A0A1X6WT77_9MICO</name>
<keyword evidence="6" id="KW-1185">Reference proteome</keyword>
<dbReference type="InterPro" id="IPR036873">
    <property type="entry name" value="Rhodanese-like_dom_sf"/>
</dbReference>
<dbReference type="EC" id="1.8.1.14" evidence="5"/>
<dbReference type="SMART" id="SM00450">
    <property type="entry name" value="RHOD"/>
    <property type="match status" value="1"/>
</dbReference>
<dbReference type="PANTHER" id="PTHR43031:SF18">
    <property type="entry name" value="RHODANESE-RELATED SULFURTRANSFERASES"/>
    <property type="match status" value="1"/>
</dbReference>
<evidence type="ECO:0000256" key="3">
    <source>
        <dbReference type="ARBA" id="ARBA00022827"/>
    </source>
</evidence>
<dbReference type="InterPro" id="IPR004099">
    <property type="entry name" value="Pyr_nucl-diS_OxRdtase_dimer"/>
</dbReference>
<dbReference type="GO" id="GO:0050451">
    <property type="term" value="F:CoA-disulfide reductase (NADPH) activity"/>
    <property type="evidence" value="ECO:0007669"/>
    <property type="project" value="UniProtKB-EC"/>
</dbReference>
<dbReference type="EMBL" id="FWFG01000013">
    <property type="protein sequence ID" value="SLM88162.1"/>
    <property type="molecule type" value="Genomic_DNA"/>
</dbReference>
<dbReference type="InterPro" id="IPR016156">
    <property type="entry name" value="FAD/NAD-linked_Rdtase_dimer_sf"/>
</dbReference>
<evidence type="ECO:0000256" key="1">
    <source>
        <dbReference type="ARBA" id="ARBA00001974"/>
    </source>
</evidence>
<dbReference type="InterPro" id="IPR001763">
    <property type="entry name" value="Rhodanese-like_dom"/>
</dbReference>
<dbReference type="InterPro" id="IPR050229">
    <property type="entry name" value="GlpE_sulfurtransferase"/>
</dbReference>
<evidence type="ECO:0000313" key="5">
    <source>
        <dbReference type="EMBL" id="SLM88162.1"/>
    </source>
</evidence>
<sequence length="341" mass="37358">MTLKSGRTNPAQAVIMAIGVRPETKLAVEAGLEIGETGGIKVDANYRPSDPSIYAVGDAIEVWHKLLGTPTRLATAGPAQRQARAAADHMYGRPNRNRGVICSFVVQVFDYTAASTGLNEKQLRSSTLDWDVVYVIPQDSVSLMPDSQPLFFKLLFEKPTGRILGAQAVGKGAADKRVDVIATLLMMDGTLEDLRDLELCYSPTYSTAKDVVIHAALVGLNLLHGELEQVPVTAVRELSEKGAFIIDAREEGEWEAGHITNAVNIPLSQFRDRLDEIPTDQPVYVHCRSAQRSYNMVRALHQLGRPNAVNISGSYLGISENEYFTDQATGREPIVTEYNFS</sequence>
<dbReference type="PANTHER" id="PTHR43031">
    <property type="entry name" value="FAD-DEPENDENT OXIDOREDUCTASE"/>
    <property type="match status" value="1"/>
</dbReference>
<dbReference type="SUPFAM" id="SSF55424">
    <property type="entry name" value="FAD/NAD-linked reductases, dimerisation (C-terminal) domain"/>
    <property type="match status" value="1"/>
</dbReference>
<dbReference type="SUPFAM" id="SSF52821">
    <property type="entry name" value="Rhodanese/Cell cycle control phosphatase"/>
    <property type="match status" value="1"/>
</dbReference>
<protein>
    <submittedName>
        <fullName evidence="5">CoA-disulfide reductase / Polysulfide binding and transferase domain</fullName>
        <ecNumber evidence="5">1.8.1.14</ecNumber>
    </submittedName>
</protein>
<dbReference type="GO" id="GO:0016740">
    <property type="term" value="F:transferase activity"/>
    <property type="evidence" value="ECO:0007669"/>
    <property type="project" value="UniProtKB-KW"/>
</dbReference>
<dbReference type="PRINTS" id="PR00368">
    <property type="entry name" value="FADPNR"/>
</dbReference>
<evidence type="ECO:0000313" key="6">
    <source>
        <dbReference type="Proteomes" id="UP000195981"/>
    </source>
</evidence>
<keyword evidence="2" id="KW-0285">Flavoprotein</keyword>
<dbReference type="AlphaFoldDB" id="A0A1X6WT77"/>
<evidence type="ECO:0000256" key="2">
    <source>
        <dbReference type="ARBA" id="ARBA00022630"/>
    </source>
</evidence>
<reference evidence="5 6" key="1">
    <citation type="submission" date="2017-02" db="EMBL/GenBank/DDBJ databases">
        <authorList>
            <person name="Peterson S.W."/>
        </authorList>
    </citation>
    <scope>NUCLEOTIDE SEQUENCE [LARGE SCALE GENOMIC DNA]</scope>
    <source>
        <strain evidence="5 6">CIP104813</strain>
    </source>
</reference>
<accession>A0A1X6WT77</accession>
<dbReference type="Gene3D" id="3.50.50.60">
    <property type="entry name" value="FAD/NAD(P)-binding domain"/>
    <property type="match status" value="2"/>
</dbReference>
<dbReference type="Pfam" id="PF00581">
    <property type="entry name" value="Rhodanese"/>
    <property type="match status" value="1"/>
</dbReference>
<dbReference type="InterPro" id="IPR023753">
    <property type="entry name" value="FAD/NAD-binding_dom"/>
</dbReference>
<gene>
    <name evidence="5" type="ORF">FM110_01220</name>
</gene>
<dbReference type="Pfam" id="PF02852">
    <property type="entry name" value="Pyr_redox_dim"/>
    <property type="match status" value="1"/>
</dbReference>
<dbReference type="PROSITE" id="PS50206">
    <property type="entry name" value="RHODANESE_3"/>
    <property type="match status" value="1"/>
</dbReference>